<feature type="transmembrane region" description="Helical" evidence="1">
    <location>
        <begin position="41"/>
        <end position="62"/>
    </location>
</feature>
<feature type="transmembrane region" description="Helical" evidence="1">
    <location>
        <begin position="224"/>
        <end position="242"/>
    </location>
</feature>
<gene>
    <name evidence="2" type="ORF">EJA10_16335</name>
</gene>
<dbReference type="EMBL" id="RSFW01000019">
    <property type="protein sequence ID" value="RSD25380.1"/>
    <property type="molecule type" value="Genomic_DNA"/>
</dbReference>
<feature type="transmembrane region" description="Helical" evidence="1">
    <location>
        <begin position="102"/>
        <end position="120"/>
    </location>
</feature>
<feature type="transmembrane region" description="Helical" evidence="1">
    <location>
        <begin position="12"/>
        <end position="29"/>
    </location>
</feature>
<dbReference type="AlphaFoldDB" id="A0A3R9DR56"/>
<feature type="transmembrane region" description="Helical" evidence="1">
    <location>
        <begin position="199"/>
        <end position="218"/>
    </location>
</feature>
<organism evidence="2 3">
    <name type="scientific">Mesobacillus subterraneus</name>
    <dbReference type="NCBI Taxonomy" id="285983"/>
    <lineage>
        <taxon>Bacteria</taxon>
        <taxon>Bacillati</taxon>
        <taxon>Bacillota</taxon>
        <taxon>Bacilli</taxon>
        <taxon>Bacillales</taxon>
        <taxon>Bacillaceae</taxon>
        <taxon>Mesobacillus</taxon>
    </lineage>
</organism>
<comment type="caution">
    <text evidence="2">The sequence shown here is derived from an EMBL/GenBank/DDBJ whole genome shotgun (WGS) entry which is preliminary data.</text>
</comment>
<name>A0A3R9DR56_9BACI</name>
<keyword evidence="1" id="KW-1133">Transmembrane helix</keyword>
<protein>
    <submittedName>
        <fullName evidence="2">Uncharacterized protein</fullName>
    </submittedName>
</protein>
<keyword evidence="1" id="KW-0472">Membrane</keyword>
<feature type="transmembrane region" description="Helical" evidence="1">
    <location>
        <begin position="254"/>
        <end position="275"/>
    </location>
</feature>
<reference evidence="3" key="1">
    <citation type="submission" date="2018-12" db="EMBL/GenBank/DDBJ databases">
        <title>Bacillus chawlae sp. nov., Bacillus glennii sp. nov., and Bacillus saganii sp. nov. Isolated from the Vehicle Assembly Building at Kennedy Space Center where the Viking Spacecraft were Assembled.</title>
        <authorList>
            <person name="Seuylemezian A."/>
            <person name="Vaishampayan P."/>
        </authorList>
    </citation>
    <scope>NUCLEOTIDE SEQUENCE [LARGE SCALE GENOMIC DNA]</scope>
    <source>
        <strain evidence="3">DSM 13966</strain>
    </source>
</reference>
<keyword evidence="1" id="KW-0812">Transmembrane</keyword>
<sequence length="295" mass="34865">MARKLNKKHPIPFLILLVLHSCLLIFTFYKNKDRKRLTITLLSGMGLCFIFEYFVLSLFNAYRYKPKLFVNKDLDNFMGAILSQAIFVPFTVIFLTAFKIGWRGKAFFALFFAVIEKLFLRMGVHQNNWWKTRFTITLIPIFFYINDFWYQQLRIGTPIFQFGSLFLSILVNGLNLMYSMSILRKFRFGLGRWHRWKEHFMVAPIYSFTLSMTTALLIKKDSHAKGIISAFAFTKIMDMLVMRTGVAKQNFRHFLINNSIHLLMIFWAVLVKKWIYQDLNCKELDKGEECEKAGI</sequence>
<proteinExistence type="predicted"/>
<evidence type="ECO:0000313" key="3">
    <source>
        <dbReference type="Proteomes" id="UP000279911"/>
    </source>
</evidence>
<evidence type="ECO:0000313" key="2">
    <source>
        <dbReference type="EMBL" id="RSD25380.1"/>
    </source>
</evidence>
<accession>A0A3R9DR56</accession>
<dbReference type="Proteomes" id="UP000279911">
    <property type="component" value="Unassembled WGS sequence"/>
</dbReference>
<dbReference type="OrthoDB" id="2942986at2"/>
<feature type="transmembrane region" description="Helical" evidence="1">
    <location>
        <begin position="74"/>
        <end position="96"/>
    </location>
</feature>
<evidence type="ECO:0000256" key="1">
    <source>
        <dbReference type="SAM" id="Phobius"/>
    </source>
</evidence>
<dbReference type="RefSeq" id="WP_125481099.1">
    <property type="nucleotide sequence ID" value="NZ_RSFW01000019.1"/>
</dbReference>
<feature type="transmembrane region" description="Helical" evidence="1">
    <location>
        <begin position="159"/>
        <end position="178"/>
    </location>
</feature>